<feature type="domain" description="UPAR/Ly6" evidence="7">
    <location>
        <begin position="29"/>
        <end position="121"/>
    </location>
</feature>
<feature type="chain" id="PRO_5025608767" description="UPAR/Ly6 domain-containing protein" evidence="6">
    <location>
        <begin position="29"/>
        <end position="121"/>
    </location>
</feature>
<dbReference type="InterPro" id="IPR016054">
    <property type="entry name" value="LY6_UPA_recep-like"/>
</dbReference>
<keyword evidence="2" id="KW-1003">Cell membrane</keyword>
<name>A0A669PG10_PHACC</name>
<evidence type="ECO:0000313" key="8">
    <source>
        <dbReference type="Ensembl" id="ENSPCLP00000005318.1"/>
    </source>
</evidence>
<evidence type="ECO:0000256" key="4">
    <source>
        <dbReference type="ARBA" id="ARBA00023136"/>
    </source>
</evidence>
<dbReference type="Ensembl" id="ENSPCLT00000007419.1">
    <property type="protein sequence ID" value="ENSPCLP00000005318.1"/>
    <property type="gene ID" value="ENSPCLG00000004535.1"/>
</dbReference>
<evidence type="ECO:0000259" key="7">
    <source>
        <dbReference type="SMART" id="SM00134"/>
    </source>
</evidence>
<dbReference type="Gene3D" id="2.10.60.10">
    <property type="entry name" value="CD59"/>
    <property type="match status" value="1"/>
</dbReference>
<dbReference type="FunFam" id="2.10.60.10:FF:000003">
    <property type="entry name" value="lymphocyte antigen 6E isoform X1"/>
    <property type="match status" value="1"/>
</dbReference>
<evidence type="ECO:0000256" key="6">
    <source>
        <dbReference type="SAM" id="SignalP"/>
    </source>
</evidence>
<evidence type="ECO:0000256" key="3">
    <source>
        <dbReference type="ARBA" id="ARBA00022729"/>
    </source>
</evidence>
<keyword evidence="5" id="KW-0325">Glycoprotein</keyword>
<dbReference type="GO" id="GO:0030154">
    <property type="term" value="P:cell differentiation"/>
    <property type="evidence" value="ECO:0007669"/>
    <property type="project" value="UniProtKB-ARBA"/>
</dbReference>
<dbReference type="InterPro" id="IPR035076">
    <property type="entry name" value="Toxin/TOLIP"/>
</dbReference>
<evidence type="ECO:0000256" key="2">
    <source>
        <dbReference type="ARBA" id="ARBA00022475"/>
    </source>
</evidence>
<dbReference type="OMA" id="CNIWGSL"/>
<keyword evidence="3 6" id="KW-0732">Signal</keyword>
<protein>
    <recommendedName>
        <fullName evidence="7">UPAR/Ly6 domain-containing protein</fullName>
    </recommendedName>
</protein>
<dbReference type="InterPro" id="IPR051110">
    <property type="entry name" value="Ly-6/neurotoxin-like_GPI-ap"/>
</dbReference>
<keyword evidence="4" id="KW-0472">Membrane</keyword>
<organism evidence="8 9">
    <name type="scientific">Phasianus colchicus</name>
    <name type="common">Common pheasant</name>
    <dbReference type="NCBI Taxonomy" id="9054"/>
    <lineage>
        <taxon>Eukaryota</taxon>
        <taxon>Metazoa</taxon>
        <taxon>Chordata</taxon>
        <taxon>Craniata</taxon>
        <taxon>Vertebrata</taxon>
        <taxon>Euteleostomi</taxon>
        <taxon>Archelosauria</taxon>
        <taxon>Archosauria</taxon>
        <taxon>Dinosauria</taxon>
        <taxon>Saurischia</taxon>
        <taxon>Theropoda</taxon>
        <taxon>Coelurosauria</taxon>
        <taxon>Aves</taxon>
        <taxon>Neognathae</taxon>
        <taxon>Galloanserae</taxon>
        <taxon>Galliformes</taxon>
        <taxon>Phasianidae</taxon>
        <taxon>Phasianinae</taxon>
        <taxon>Phasianus</taxon>
    </lineage>
</organism>
<evidence type="ECO:0000256" key="1">
    <source>
        <dbReference type="ARBA" id="ARBA00004236"/>
    </source>
</evidence>
<reference evidence="8" key="1">
    <citation type="submission" date="2025-08" db="UniProtKB">
        <authorList>
            <consortium name="Ensembl"/>
        </authorList>
    </citation>
    <scope>IDENTIFICATION</scope>
</reference>
<dbReference type="PANTHER" id="PTHR16983">
    <property type="entry name" value="UPAR/LY6 DOMAIN-CONTAINING PROTEIN"/>
    <property type="match status" value="1"/>
</dbReference>
<dbReference type="InterPro" id="IPR045860">
    <property type="entry name" value="Snake_toxin-like_sf"/>
</dbReference>
<evidence type="ECO:0000313" key="9">
    <source>
        <dbReference type="Proteomes" id="UP000472261"/>
    </source>
</evidence>
<reference evidence="8" key="2">
    <citation type="submission" date="2025-09" db="UniProtKB">
        <authorList>
            <consortium name="Ensembl"/>
        </authorList>
    </citation>
    <scope>IDENTIFICATION</scope>
</reference>
<dbReference type="Proteomes" id="UP000472261">
    <property type="component" value="Unplaced"/>
</dbReference>
<keyword evidence="9" id="KW-1185">Reference proteome</keyword>
<dbReference type="PANTHER" id="PTHR16983:SF13">
    <property type="entry name" value="LYMPHOCYTE ANTIGEN 6E"/>
    <property type="match status" value="1"/>
</dbReference>
<dbReference type="AlphaFoldDB" id="A0A669PG10"/>
<dbReference type="GO" id="GO:0005886">
    <property type="term" value="C:plasma membrane"/>
    <property type="evidence" value="ECO:0007669"/>
    <property type="project" value="UniProtKB-SubCell"/>
</dbReference>
<evidence type="ECO:0000256" key="5">
    <source>
        <dbReference type="ARBA" id="ARBA00023180"/>
    </source>
</evidence>
<feature type="signal peptide" evidence="6">
    <location>
        <begin position="1"/>
        <end position="28"/>
    </location>
</feature>
<dbReference type="Pfam" id="PF00087">
    <property type="entry name" value="Toxin_TOLIP"/>
    <property type="match status" value="1"/>
</dbReference>
<accession>A0A669PG10</accession>
<dbReference type="SUPFAM" id="SSF57302">
    <property type="entry name" value="Snake toxin-like"/>
    <property type="match status" value="1"/>
</dbReference>
<sequence>NKAQGTVRFILSSSFIFHLLVSRPAAKALYCYTCEWEQSNWSCLKAKKCSDTDEYCVTNVASVGIGTALGKSTSLTLITKKCSRTCPYHNFSLGLATYTSFCCQSFLCNLPACPGPRLARP</sequence>
<dbReference type="GO" id="GO:0030550">
    <property type="term" value="F:acetylcholine receptor inhibitor activity"/>
    <property type="evidence" value="ECO:0007669"/>
    <property type="project" value="TreeGrafter"/>
</dbReference>
<comment type="subcellular location">
    <subcellularLocation>
        <location evidence="1">Cell membrane</location>
    </subcellularLocation>
</comment>
<dbReference type="CDD" id="cd23543">
    <property type="entry name" value="TFP_LU_ECD_Ly6E"/>
    <property type="match status" value="1"/>
</dbReference>
<proteinExistence type="predicted"/>
<dbReference type="SMART" id="SM00134">
    <property type="entry name" value="LU"/>
    <property type="match status" value="1"/>
</dbReference>